<sequence>MTNQRSPASMLTALRQSGVRNPDGTELKSLRPRKRARPDPYANDFGPWGTLPETFDGLLEHLVPAISEDRSQSKSTAPYSASYLSPLSLEFSYLEDDLPTDLSRIYQRLIKGKRHGRFSATSRQLWDTMAVQGGLRGLTSTTGYHVSLQTSTLVVPMMTIPPISPPLCMSCSREHPPLTPRRGEAPPAFVLGVARLLQDFLRNIRQLSSSTATPKISPETMFSATPGMKLFLQMYELERELNHRDLNTVSIDSEQQLFTRQFDAVEVEEASTRLDIQVNYGIIYTGHKCVLAKRAQGIGRDGTVIEGLALSQIHVVAGPGATLPLLAMLIAAHAEVEDDLPRRPSAERWAVLLKMVETERERFTKERLGLLAEMEQHRNSRPPGQGSDNNSEKPDEGGNNTTAGGGAWGAVQVHAQAYYLVRSDARPKLELMQTLQHLHFGYPGSSAPPRMLFKIPPDALEAHLAPSPPPSRLGSSFSDHTPLPKSAIAWAEDIIIHTPHLHIRQQLPSGNIAQVFRADISTEGRLTRSVVLKLYGAHHLADLLREVSAYDRLRRRLTNVPDVLGIYCSLQDQGWVGLLMDDEGVRIGSGSWAAIVLTAADRHCLFNALLQLHAAGVVHNDFFPRNVLRRPDGTFSVIDFGNATVGHDCPGSACPELAKLYIELQI</sequence>
<evidence type="ECO:0000313" key="4">
    <source>
        <dbReference type="Proteomes" id="UP001222325"/>
    </source>
</evidence>
<dbReference type="InterPro" id="IPR011009">
    <property type="entry name" value="Kinase-like_dom_sf"/>
</dbReference>
<dbReference type="AlphaFoldDB" id="A0AAD6XPJ5"/>
<gene>
    <name evidence="3" type="ORF">B0H15DRAFT_269691</name>
</gene>
<protein>
    <recommendedName>
        <fullName evidence="2">Protein kinase domain-containing protein</fullName>
    </recommendedName>
</protein>
<dbReference type="InterPro" id="IPR000719">
    <property type="entry name" value="Prot_kinase_dom"/>
</dbReference>
<feature type="region of interest" description="Disordered" evidence="1">
    <location>
        <begin position="1"/>
        <end position="45"/>
    </location>
</feature>
<feature type="compositionally biased region" description="Polar residues" evidence="1">
    <location>
        <begin position="1"/>
        <end position="19"/>
    </location>
</feature>
<dbReference type="GO" id="GO:0004672">
    <property type="term" value="F:protein kinase activity"/>
    <property type="evidence" value="ECO:0007669"/>
    <property type="project" value="InterPro"/>
</dbReference>
<evidence type="ECO:0000259" key="2">
    <source>
        <dbReference type="PROSITE" id="PS50011"/>
    </source>
</evidence>
<dbReference type="EMBL" id="JARJCN010000023">
    <property type="protein sequence ID" value="KAJ7089738.1"/>
    <property type="molecule type" value="Genomic_DNA"/>
</dbReference>
<keyword evidence="4" id="KW-1185">Reference proteome</keyword>
<dbReference type="InterPro" id="IPR002575">
    <property type="entry name" value="Aminoglycoside_PTrfase"/>
</dbReference>
<dbReference type="Pfam" id="PF01636">
    <property type="entry name" value="APH"/>
    <property type="match status" value="1"/>
</dbReference>
<name>A0AAD6XPJ5_9AGAR</name>
<evidence type="ECO:0000313" key="3">
    <source>
        <dbReference type="EMBL" id="KAJ7089738.1"/>
    </source>
</evidence>
<dbReference type="SUPFAM" id="SSF56112">
    <property type="entry name" value="Protein kinase-like (PK-like)"/>
    <property type="match status" value="1"/>
</dbReference>
<dbReference type="PROSITE" id="PS50011">
    <property type="entry name" value="PROTEIN_KINASE_DOM"/>
    <property type="match status" value="1"/>
</dbReference>
<reference evidence="3" key="1">
    <citation type="submission" date="2023-03" db="EMBL/GenBank/DDBJ databases">
        <title>Massive genome expansion in bonnet fungi (Mycena s.s.) driven by repeated elements and novel gene families across ecological guilds.</title>
        <authorList>
            <consortium name="Lawrence Berkeley National Laboratory"/>
            <person name="Harder C.B."/>
            <person name="Miyauchi S."/>
            <person name="Viragh M."/>
            <person name="Kuo A."/>
            <person name="Thoen E."/>
            <person name="Andreopoulos B."/>
            <person name="Lu D."/>
            <person name="Skrede I."/>
            <person name="Drula E."/>
            <person name="Henrissat B."/>
            <person name="Morin E."/>
            <person name="Kohler A."/>
            <person name="Barry K."/>
            <person name="LaButti K."/>
            <person name="Morin E."/>
            <person name="Salamov A."/>
            <person name="Lipzen A."/>
            <person name="Mereny Z."/>
            <person name="Hegedus B."/>
            <person name="Baldrian P."/>
            <person name="Stursova M."/>
            <person name="Weitz H."/>
            <person name="Taylor A."/>
            <person name="Grigoriev I.V."/>
            <person name="Nagy L.G."/>
            <person name="Martin F."/>
            <person name="Kauserud H."/>
        </authorList>
    </citation>
    <scope>NUCLEOTIDE SEQUENCE</scope>
    <source>
        <strain evidence="3">CBHHK173m</strain>
    </source>
</reference>
<dbReference type="Gene3D" id="1.10.510.10">
    <property type="entry name" value="Transferase(Phosphotransferase) domain 1"/>
    <property type="match status" value="1"/>
</dbReference>
<evidence type="ECO:0000256" key="1">
    <source>
        <dbReference type="SAM" id="MobiDB-lite"/>
    </source>
</evidence>
<dbReference type="GO" id="GO:0005524">
    <property type="term" value="F:ATP binding"/>
    <property type="evidence" value="ECO:0007669"/>
    <property type="project" value="InterPro"/>
</dbReference>
<feature type="region of interest" description="Disordered" evidence="1">
    <location>
        <begin position="373"/>
        <end position="406"/>
    </location>
</feature>
<accession>A0AAD6XPJ5</accession>
<dbReference type="Proteomes" id="UP001222325">
    <property type="component" value="Unassembled WGS sequence"/>
</dbReference>
<comment type="caution">
    <text evidence="3">The sequence shown here is derived from an EMBL/GenBank/DDBJ whole genome shotgun (WGS) entry which is preliminary data.</text>
</comment>
<feature type="domain" description="Protein kinase" evidence="2">
    <location>
        <begin position="501"/>
        <end position="666"/>
    </location>
</feature>
<organism evidence="3 4">
    <name type="scientific">Mycena belliarum</name>
    <dbReference type="NCBI Taxonomy" id="1033014"/>
    <lineage>
        <taxon>Eukaryota</taxon>
        <taxon>Fungi</taxon>
        <taxon>Dikarya</taxon>
        <taxon>Basidiomycota</taxon>
        <taxon>Agaricomycotina</taxon>
        <taxon>Agaricomycetes</taxon>
        <taxon>Agaricomycetidae</taxon>
        <taxon>Agaricales</taxon>
        <taxon>Marasmiineae</taxon>
        <taxon>Mycenaceae</taxon>
        <taxon>Mycena</taxon>
    </lineage>
</organism>
<proteinExistence type="predicted"/>